<dbReference type="Proteomes" id="UP000028341">
    <property type="component" value="Unassembled WGS sequence"/>
</dbReference>
<evidence type="ECO:0000256" key="1">
    <source>
        <dbReference type="SAM" id="MobiDB-lite"/>
    </source>
</evidence>
<organism evidence="2 3">
    <name type="scientific">Streptomyces toyocaensis</name>
    <dbReference type="NCBI Taxonomy" id="55952"/>
    <lineage>
        <taxon>Bacteria</taxon>
        <taxon>Bacillati</taxon>
        <taxon>Actinomycetota</taxon>
        <taxon>Actinomycetes</taxon>
        <taxon>Kitasatosporales</taxon>
        <taxon>Streptomycetaceae</taxon>
        <taxon>Streptomyces</taxon>
    </lineage>
</organism>
<dbReference type="AlphaFoldDB" id="A0A081XKG6"/>
<protein>
    <submittedName>
        <fullName evidence="2">Uncharacterized protein</fullName>
    </submittedName>
</protein>
<accession>A0A081XKG6</accession>
<proteinExistence type="predicted"/>
<reference evidence="2 3" key="1">
    <citation type="submission" date="2014-02" db="EMBL/GenBank/DDBJ databases">
        <title>The genome announcement of Streptomyces toyocaensis NRRL15009.</title>
        <authorList>
            <person name="Hong H.-J."/>
            <person name="Kwun M.J."/>
        </authorList>
    </citation>
    <scope>NUCLEOTIDE SEQUENCE [LARGE SCALE GENOMIC DNA]</scope>
    <source>
        <strain evidence="2 3">NRRL 15009</strain>
    </source>
</reference>
<evidence type="ECO:0000313" key="3">
    <source>
        <dbReference type="Proteomes" id="UP000028341"/>
    </source>
</evidence>
<dbReference type="EMBL" id="JFCB01000031">
    <property type="protein sequence ID" value="KES04039.1"/>
    <property type="molecule type" value="Genomic_DNA"/>
</dbReference>
<name>A0A081XKG6_STRTO</name>
<evidence type="ECO:0000313" key="2">
    <source>
        <dbReference type="EMBL" id="KES04039.1"/>
    </source>
</evidence>
<keyword evidence="3" id="KW-1185">Reference proteome</keyword>
<feature type="region of interest" description="Disordered" evidence="1">
    <location>
        <begin position="29"/>
        <end position="147"/>
    </location>
</feature>
<comment type="caution">
    <text evidence="2">The sequence shown here is derived from an EMBL/GenBank/DDBJ whole genome shotgun (WGS) entry which is preliminary data.</text>
</comment>
<sequence length="147" mass="15092">MLCGPVCCWHISTYSAAFSRVLTAGEVRGCRTRPSPSGRSPGVAPTTSSIAVWLCDRPASPGPGTSPPVSAPGNTAPPRPESTRGPTKPAEHHPGVARTVRGGTPIDHHRSPVAVRVDGVQDDEPGSGLLDGGGHGLLYSGHHVDRG</sequence>
<gene>
    <name evidence="2" type="ORF">BU52_27565</name>
</gene>
<feature type="compositionally biased region" description="Pro residues" evidence="1">
    <location>
        <begin position="60"/>
        <end position="80"/>
    </location>
</feature>